<dbReference type="InterPro" id="IPR008906">
    <property type="entry name" value="HATC_C_dom"/>
</dbReference>
<keyword evidence="4" id="KW-1185">Reference proteome</keyword>
<dbReference type="SUPFAM" id="SSF53098">
    <property type="entry name" value="Ribonuclease H-like"/>
    <property type="match status" value="1"/>
</dbReference>
<dbReference type="GO" id="GO:0046983">
    <property type="term" value="F:protein dimerization activity"/>
    <property type="evidence" value="ECO:0007669"/>
    <property type="project" value="InterPro"/>
</dbReference>
<dbReference type="PANTHER" id="PTHR37162">
    <property type="entry name" value="HAT FAMILY DIMERISATION DOMAINCONTAINING PROTEIN-RELATED"/>
    <property type="match status" value="1"/>
</dbReference>
<gene>
    <name evidence="3" type="primary">FAM200B_4</name>
    <name evidence="3" type="ORF">N1851_025457</name>
</gene>
<feature type="domain" description="HAT C-terminal dimerisation" evidence="2">
    <location>
        <begin position="669"/>
        <end position="732"/>
    </location>
</feature>
<dbReference type="Pfam" id="PF05699">
    <property type="entry name" value="Dimer_Tnp_hAT"/>
    <property type="match status" value="1"/>
</dbReference>
<feature type="compositionally biased region" description="Acidic residues" evidence="1">
    <location>
        <begin position="36"/>
        <end position="73"/>
    </location>
</feature>
<name>A0AA47MDT5_MERPO</name>
<accession>A0AA47MDT5</accession>
<feature type="region of interest" description="Disordered" evidence="1">
    <location>
        <begin position="1"/>
        <end position="73"/>
    </location>
</feature>
<protein>
    <submittedName>
        <fullName evidence="3">Protein FAM200B</fullName>
    </submittedName>
</protein>
<dbReference type="AlphaFoldDB" id="A0AA47MDT5"/>
<evidence type="ECO:0000313" key="3">
    <source>
        <dbReference type="EMBL" id="KAK0138229.1"/>
    </source>
</evidence>
<dbReference type="EMBL" id="JAOPHQ010004717">
    <property type="protein sequence ID" value="KAK0138229.1"/>
    <property type="molecule type" value="Genomic_DNA"/>
</dbReference>
<proteinExistence type="predicted"/>
<reference evidence="3" key="1">
    <citation type="journal article" date="2023" name="Front. Mar. Sci.">
        <title>A new Merluccius polli reference genome to investigate the effects of global change in West African waters.</title>
        <authorList>
            <person name="Mateo J.L."/>
            <person name="Blanco-Fernandez C."/>
            <person name="Garcia-Vazquez E."/>
            <person name="Machado-Schiaffino G."/>
        </authorList>
    </citation>
    <scope>NUCLEOTIDE SEQUENCE</scope>
    <source>
        <strain evidence="3">C29</strain>
        <tissue evidence="3">Fin</tissue>
    </source>
</reference>
<evidence type="ECO:0000256" key="1">
    <source>
        <dbReference type="SAM" id="MobiDB-lite"/>
    </source>
</evidence>
<evidence type="ECO:0000313" key="4">
    <source>
        <dbReference type="Proteomes" id="UP001174136"/>
    </source>
</evidence>
<dbReference type="InterPro" id="IPR012337">
    <property type="entry name" value="RNaseH-like_sf"/>
</dbReference>
<sequence length="778" mass="88184">MSGKKQLSILSFAVSGHPPKKPRLEDADVAKRVSPLEEETVQVEEEETVQVEEEETEQVEEEETEQVEEEETVQVEEEETVQVEEEEMVEEMARVSEETIKTKEKKIPGAATYKSSYNKEWTSKWPFITIGSISSYYWCSICRQENSCAHQGVRDVKRDIESKGHQAKQQALKSASTVKHFYLPVTAEMGVQEVKTRRAELKVAIAMVQHNVPFAVADHFSPLYRECFKDSPTAQNFKSASTKTVCIINEAVAPHYRNELVTKMRENPFTLLTDGSNDTGLEKMNPLTVRIFDTTKVVHRFLDMCTTSGRSCGTADVIYKKINDVLVEYNIPWKNCVGLSVDNAAVNIGAKNSIAAKMLRENPSIYIHGCPCHIIHNTAKKAGQSFLEISGFDPEDLVVDVGYWFKGSTNRKGYLKEFCEFHGSEYMAMLLHVSVRWLSLEMCITRILQQYGPLTSYFKSANEKQPRFRRLVEAFSNPLTEVYLLFLQATLPVFSTLNLLLQREKASIFQLYEEIRKFIKKLCSRFIRPTALREGEVHDIPYKVGLGTEPGEKLNVGFTTRATLNRLLEAGDVTSQKAKEFQQAALAFLVKAVEYAMAKLPLTDPLLKHARFVDVQLRAECAVEDALYFVDRQGFQGLLPYLDPKEQDQISEEFMDYQLMDIAIPEDPTSFDVEEFWGKMSSTKNKVTGLNQFGRLSKIATLVLVIPHSNADAERVFSMVGLNKTATRNSLALNGTLSSIMTLKMAGLDPNCFKWEPTPKMIKESKKATNTYNQKHQL</sequence>
<evidence type="ECO:0000259" key="2">
    <source>
        <dbReference type="Pfam" id="PF05699"/>
    </source>
</evidence>
<dbReference type="PANTHER" id="PTHR37162:SF1">
    <property type="entry name" value="BED-TYPE DOMAIN-CONTAINING PROTEIN"/>
    <property type="match status" value="1"/>
</dbReference>
<organism evidence="3 4">
    <name type="scientific">Merluccius polli</name>
    <name type="common">Benguela hake</name>
    <name type="synonym">Merluccius cadenati</name>
    <dbReference type="NCBI Taxonomy" id="89951"/>
    <lineage>
        <taxon>Eukaryota</taxon>
        <taxon>Metazoa</taxon>
        <taxon>Chordata</taxon>
        <taxon>Craniata</taxon>
        <taxon>Vertebrata</taxon>
        <taxon>Euteleostomi</taxon>
        <taxon>Actinopterygii</taxon>
        <taxon>Neopterygii</taxon>
        <taxon>Teleostei</taxon>
        <taxon>Neoteleostei</taxon>
        <taxon>Acanthomorphata</taxon>
        <taxon>Zeiogadaria</taxon>
        <taxon>Gadariae</taxon>
        <taxon>Gadiformes</taxon>
        <taxon>Gadoidei</taxon>
        <taxon>Merlucciidae</taxon>
        <taxon>Merluccius</taxon>
    </lineage>
</organism>
<feature type="compositionally biased region" description="Basic and acidic residues" evidence="1">
    <location>
        <begin position="22"/>
        <end position="35"/>
    </location>
</feature>
<dbReference type="Proteomes" id="UP001174136">
    <property type="component" value="Unassembled WGS sequence"/>
</dbReference>
<comment type="caution">
    <text evidence="3">The sequence shown here is derived from an EMBL/GenBank/DDBJ whole genome shotgun (WGS) entry which is preliminary data.</text>
</comment>